<proteinExistence type="predicted"/>
<keyword evidence="1" id="KW-0805">Transcription regulation</keyword>
<dbReference type="GO" id="GO:0006950">
    <property type="term" value="P:response to stress"/>
    <property type="evidence" value="ECO:0007669"/>
    <property type="project" value="TreeGrafter"/>
</dbReference>
<evidence type="ECO:0000256" key="1">
    <source>
        <dbReference type="ARBA" id="ARBA00023015"/>
    </source>
</evidence>
<evidence type="ECO:0000256" key="3">
    <source>
        <dbReference type="ARBA" id="ARBA00023163"/>
    </source>
</evidence>
<protein>
    <submittedName>
        <fullName evidence="6">DNA-binding transcriptional regulator, MarR family</fullName>
    </submittedName>
</protein>
<dbReference type="Proteomes" id="UP000190130">
    <property type="component" value="Unassembled WGS sequence"/>
</dbReference>
<sequence length="185" mass="20498">MNRAEESEDGLGRHHRSASGQADSAVPEPVDLAGYVLDEQFGFLLRQMQQRYVAMFLQMMGEDGPTPPQFAALCRLAADGRISQNQLGRMTAMDPATIRGVVTRLEERGLVERLHDPDDKRRVLVQLSQRGREQLPDYVVRAKAITIAALDPMAEAEVAPLLDVMRRLLAGFKPPDTGSAPPRRP</sequence>
<dbReference type="PRINTS" id="PR00598">
    <property type="entry name" value="HTHMARR"/>
</dbReference>
<dbReference type="EMBL" id="FUYX01000003">
    <property type="protein sequence ID" value="SKB58980.1"/>
    <property type="molecule type" value="Genomic_DNA"/>
</dbReference>
<evidence type="ECO:0000313" key="7">
    <source>
        <dbReference type="Proteomes" id="UP000190130"/>
    </source>
</evidence>
<dbReference type="AlphaFoldDB" id="A0A1T5CIL0"/>
<dbReference type="InterPro" id="IPR023187">
    <property type="entry name" value="Tscrpt_reg_MarR-type_CS"/>
</dbReference>
<feature type="domain" description="HTH marR-type" evidence="5">
    <location>
        <begin position="38"/>
        <end position="170"/>
    </location>
</feature>
<dbReference type="InterPro" id="IPR036388">
    <property type="entry name" value="WH-like_DNA-bd_sf"/>
</dbReference>
<gene>
    <name evidence="6" type="ORF">SAMN05660750_01421</name>
</gene>
<accession>A0A1T5CIL0</accession>
<evidence type="ECO:0000256" key="2">
    <source>
        <dbReference type="ARBA" id="ARBA00023125"/>
    </source>
</evidence>
<dbReference type="RefSeq" id="WP_079591277.1">
    <property type="nucleotide sequence ID" value="NZ_FUYX01000003.1"/>
</dbReference>
<feature type="region of interest" description="Disordered" evidence="4">
    <location>
        <begin position="1"/>
        <end position="25"/>
    </location>
</feature>
<evidence type="ECO:0000256" key="4">
    <source>
        <dbReference type="SAM" id="MobiDB-lite"/>
    </source>
</evidence>
<dbReference type="InterPro" id="IPR000835">
    <property type="entry name" value="HTH_MarR-typ"/>
</dbReference>
<dbReference type="OrthoDB" id="9814496at2"/>
<dbReference type="GO" id="GO:0003700">
    <property type="term" value="F:DNA-binding transcription factor activity"/>
    <property type="evidence" value="ECO:0007669"/>
    <property type="project" value="InterPro"/>
</dbReference>
<name>A0A1T5CIL0_9HYPH</name>
<dbReference type="Pfam" id="PF01047">
    <property type="entry name" value="MarR"/>
    <property type="match status" value="1"/>
</dbReference>
<dbReference type="SMART" id="SM00347">
    <property type="entry name" value="HTH_MARR"/>
    <property type="match status" value="1"/>
</dbReference>
<dbReference type="GO" id="GO:0003677">
    <property type="term" value="F:DNA binding"/>
    <property type="evidence" value="ECO:0007669"/>
    <property type="project" value="UniProtKB-KW"/>
</dbReference>
<dbReference type="PANTHER" id="PTHR33164">
    <property type="entry name" value="TRANSCRIPTIONAL REGULATOR, MARR FAMILY"/>
    <property type="match status" value="1"/>
</dbReference>
<dbReference type="PANTHER" id="PTHR33164:SF95">
    <property type="entry name" value="TRANSCRIPTIONAL REGULATOR"/>
    <property type="match status" value="1"/>
</dbReference>
<organism evidence="6 7">
    <name type="scientific">Bosea thiooxidans</name>
    <dbReference type="NCBI Taxonomy" id="53254"/>
    <lineage>
        <taxon>Bacteria</taxon>
        <taxon>Pseudomonadati</taxon>
        <taxon>Pseudomonadota</taxon>
        <taxon>Alphaproteobacteria</taxon>
        <taxon>Hyphomicrobiales</taxon>
        <taxon>Boseaceae</taxon>
        <taxon>Bosea</taxon>
    </lineage>
</organism>
<dbReference type="PROSITE" id="PS01117">
    <property type="entry name" value="HTH_MARR_1"/>
    <property type="match status" value="1"/>
</dbReference>
<dbReference type="PROSITE" id="PS50995">
    <property type="entry name" value="HTH_MARR_2"/>
    <property type="match status" value="1"/>
</dbReference>
<dbReference type="InterPro" id="IPR039422">
    <property type="entry name" value="MarR/SlyA-like"/>
</dbReference>
<reference evidence="6 7" key="1">
    <citation type="submission" date="2017-02" db="EMBL/GenBank/DDBJ databases">
        <authorList>
            <person name="Peterson S.W."/>
        </authorList>
    </citation>
    <scope>NUCLEOTIDE SEQUENCE [LARGE SCALE GENOMIC DNA]</scope>
    <source>
        <strain evidence="6 7">DSM 9653</strain>
    </source>
</reference>
<evidence type="ECO:0000259" key="5">
    <source>
        <dbReference type="PROSITE" id="PS50995"/>
    </source>
</evidence>
<evidence type="ECO:0000313" key="6">
    <source>
        <dbReference type="EMBL" id="SKB58980.1"/>
    </source>
</evidence>
<dbReference type="Gene3D" id="1.10.10.10">
    <property type="entry name" value="Winged helix-like DNA-binding domain superfamily/Winged helix DNA-binding domain"/>
    <property type="match status" value="1"/>
</dbReference>
<dbReference type="SUPFAM" id="SSF46785">
    <property type="entry name" value="Winged helix' DNA-binding domain"/>
    <property type="match status" value="1"/>
</dbReference>
<keyword evidence="3" id="KW-0804">Transcription</keyword>
<dbReference type="InterPro" id="IPR036390">
    <property type="entry name" value="WH_DNA-bd_sf"/>
</dbReference>
<keyword evidence="2 6" id="KW-0238">DNA-binding</keyword>